<evidence type="ECO:0000313" key="3">
    <source>
        <dbReference type="Proteomes" id="UP000184480"/>
    </source>
</evidence>
<dbReference type="RefSeq" id="WP_062175217.1">
    <property type="nucleotide sequence ID" value="NZ_BBXL01000001.1"/>
</dbReference>
<dbReference type="OrthoDB" id="980033at2"/>
<evidence type="ECO:0000313" key="2">
    <source>
        <dbReference type="EMBL" id="SHE33126.1"/>
    </source>
</evidence>
<sequence length="265" mass="30717">MKKIKWILLLVFIVTTTVSCEMVSNMFTYRSVSVAFLKNLMEEEYDKALDEMAVDKEILGSAKLDTLKLELADFRYYIAKQFGTELDYTFLKTEKVRSTIESNNTPAGTTDVYIQFSNDNYFGVFKFSFDDKSGKILFVNALDIKKVIPSMFSFWIRGLIAVLIPIFNIYVIIQIRRSNLKRKWLKYIAVICLNIPSITYSAVNGYSFGLLQFQLFFGFGFSLTGYLNCAWTIGIPIGGLYWLWRLNERKRLKNEPDTAYTEDIE</sequence>
<proteinExistence type="predicted"/>
<name>A0A1M4SLP7_9BACT</name>
<feature type="transmembrane region" description="Helical" evidence="1">
    <location>
        <begin position="215"/>
        <end position="244"/>
    </location>
</feature>
<reference evidence="3" key="1">
    <citation type="submission" date="2016-11" db="EMBL/GenBank/DDBJ databases">
        <authorList>
            <person name="Varghese N."/>
            <person name="Submissions S."/>
        </authorList>
    </citation>
    <scope>NUCLEOTIDE SEQUENCE [LARGE SCALE GENOMIC DNA]</scope>
    <source>
        <strain evidence="3">DSM 27370</strain>
    </source>
</reference>
<dbReference type="STRING" id="1346286.SAMN05444362_10196"/>
<dbReference type="EMBL" id="FQUC01000001">
    <property type="protein sequence ID" value="SHE33126.1"/>
    <property type="molecule type" value="Genomic_DNA"/>
</dbReference>
<feature type="transmembrane region" description="Helical" evidence="1">
    <location>
        <begin position="185"/>
        <end position="203"/>
    </location>
</feature>
<dbReference type="Proteomes" id="UP000184480">
    <property type="component" value="Unassembled WGS sequence"/>
</dbReference>
<accession>A0A1M4SLP7</accession>
<keyword evidence="3" id="KW-1185">Reference proteome</keyword>
<keyword evidence="1" id="KW-0472">Membrane</keyword>
<gene>
    <name evidence="2" type="ORF">SAMN05444362_10196</name>
</gene>
<dbReference type="PROSITE" id="PS51257">
    <property type="entry name" value="PROKAR_LIPOPROTEIN"/>
    <property type="match status" value="1"/>
</dbReference>
<protein>
    <submittedName>
        <fullName evidence="2">Uncharacterized protein</fullName>
    </submittedName>
</protein>
<evidence type="ECO:0000256" key="1">
    <source>
        <dbReference type="SAM" id="Phobius"/>
    </source>
</evidence>
<dbReference type="AlphaFoldDB" id="A0A1M4SLP7"/>
<organism evidence="2 3">
    <name type="scientific">Dysgonomonas macrotermitis</name>
    <dbReference type="NCBI Taxonomy" id="1346286"/>
    <lineage>
        <taxon>Bacteria</taxon>
        <taxon>Pseudomonadati</taxon>
        <taxon>Bacteroidota</taxon>
        <taxon>Bacteroidia</taxon>
        <taxon>Bacteroidales</taxon>
        <taxon>Dysgonomonadaceae</taxon>
        <taxon>Dysgonomonas</taxon>
    </lineage>
</organism>
<keyword evidence="1" id="KW-1133">Transmembrane helix</keyword>
<feature type="transmembrane region" description="Helical" evidence="1">
    <location>
        <begin position="154"/>
        <end position="173"/>
    </location>
</feature>
<keyword evidence="1" id="KW-0812">Transmembrane</keyword>